<sequence>MSLQLNVDAILNNINKAQKSNKQETRKNKLKENSNKKLWTIFDEEYKEKPDFECVYTKEKDMLTSDNICANCDSSLFIGEDGFLTCSNVCCGLIFKDNLDQSAEWRFYGADDNSHSDPTRCGMPINPLLQESSYSCKVLCPGKSSYEMHKIRRYTDWQAMPYKEKSRYDEFQLISNISQNSGIPKIIIDEAMRLHKKISETKTYRGLNRDGIIAASIYISCRINNYPRTAKEIADIFNLDNASATKGCKNALTIINEIEHNSNLNEDITSLSQTTPSSFIERFCSKLNINNELTNLCKFVAFKIEQLKLIPENTPHSIAGGIIYFISQVCNLNITKASINNVSKISEVTINKCYKKLENYKTILIPEIILKKYN</sequence>
<dbReference type="Pfam" id="PF00382">
    <property type="entry name" value="TFIIB"/>
    <property type="match status" value="2"/>
</dbReference>
<dbReference type="GO" id="GO:0070897">
    <property type="term" value="P:transcription preinitiation complex assembly"/>
    <property type="evidence" value="ECO:0007669"/>
    <property type="project" value="InterPro"/>
</dbReference>
<name>A0A6C0D6P8_9ZZZZ</name>
<dbReference type="PANTHER" id="PTHR11618">
    <property type="entry name" value="TRANSCRIPTION INITIATION FACTOR IIB-RELATED"/>
    <property type="match status" value="1"/>
</dbReference>
<dbReference type="EMBL" id="MN739534">
    <property type="protein sequence ID" value="QHT11375.1"/>
    <property type="molecule type" value="Genomic_DNA"/>
</dbReference>
<reference evidence="4" key="1">
    <citation type="journal article" date="2020" name="Nature">
        <title>Giant virus diversity and host interactions through global metagenomics.</title>
        <authorList>
            <person name="Schulz F."/>
            <person name="Roux S."/>
            <person name="Paez-Espino D."/>
            <person name="Jungbluth S."/>
            <person name="Walsh D.A."/>
            <person name="Denef V.J."/>
            <person name="McMahon K.D."/>
            <person name="Konstantinidis K.T."/>
            <person name="Eloe-Fadrosh E.A."/>
            <person name="Kyrpides N.C."/>
            <person name="Woyke T."/>
        </authorList>
    </citation>
    <scope>NUCLEOTIDE SEQUENCE</scope>
    <source>
        <strain evidence="4">GVMAG-M-3300023174-116</strain>
    </source>
</reference>
<proteinExistence type="predicted"/>
<accession>A0A6C0D6P8</accession>
<feature type="domain" description="Transcription factor TFIIB cyclin-like" evidence="3">
    <location>
        <begin position="271"/>
        <end position="359"/>
    </location>
</feature>
<dbReference type="Gene3D" id="1.10.472.10">
    <property type="entry name" value="Cyclin-like"/>
    <property type="match status" value="1"/>
</dbReference>
<dbReference type="Gene3D" id="1.10.472.170">
    <property type="match status" value="1"/>
</dbReference>
<organism evidence="4">
    <name type="scientific">viral metagenome</name>
    <dbReference type="NCBI Taxonomy" id="1070528"/>
    <lineage>
        <taxon>unclassified sequences</taxon>
        <taxon>metagenomes</taxon>
        <taxon>organismal metagenomes</taxon>
    </lineage>
</organism>
<dbReference type="InterPro" id="IPR000812">
    <property type="entry name" value="TFIIB"/>
</dbReference>
<dbReference type="GO" id="GO:0017025">
    <property type="term" value="F:TBP-class protein binding"/>
    <property type="evidence" value="ECO:0007669"/>
    <property type="project" value="InterPro"/>
</dbReference>
<evidence type="ECO:0000256" key="1">
    <source>
        <dbReference type="ARBA" id="ARBA00023015"/>
    </source>
</evidence>
<keyword evidence="1" id="KW-0805">Transcription regulation</keyword>
<evidence type="ECO:0000259" key="3">
    <source>
        <dbReference type="Pfam" id="PF00382"/>
    </source>
</evidence>
<dbReference type="AlphaFoldDB" id="A0A6C0D6P8"/>
<dbReference type="PANTHER" id="PTHR11618:SF13">
    <property type="entry name" value="TRANSCRIPTION INITIATION FACTOR IIB"/>
    <property type="match status" value="1"/>
</dbReference>
<protein>
    <recommendedName>
        <fullName evidence="3">Transcription factor TFIIB cyclin-like domain-containing protein</fullName>
    </recommendedName>
</protein>
<dbReference type="InterPro" id="IPR036915">
    <property type="entry name" value="Cyclin-like_sf"/>
</dbReference>
<dbReference type="GO" id="GO:0097550">
    <property type="term" value="C:transcription preinitiation complex"/>
    <property type="evidence" value="ECO:0007669"/>
    <property type="project" value="TreeGrafter"/>
</dbReference>
<feature type="domain" description="Transcription factor TFIIB cyclin-like" evidence="3">
    <location>
        <begin position="169"/>
        <end position="241"/>
    </location>
</feature>
<evidence type="ECO:0000256" key="2">
    <source>
        <dbReference type="ARBA" id="ARBA00023163"/>
    </source>
</evidence>
<dbReference type="GO" id="GO:0005634">
    <property type="term" value="C:nucleus"/>
    <property type="evidence" value="ECO:0007669"/>
    <property type="project" value="TreeGrafter"/>
</dbReference>
<dbReference type="PRINTS" id="PR00685">
    <property type="entry name" value="TIFACTORIIB"/>
</dbReference>
<dbReference type="SUPFAM" id="SSF47954">
    <property type="entry name" value="Cyclin-like"/>
    <property type="match status" value="2"/>
</dbReference>
<dbReference type="InterPro" id="IPR013150">
    <property type="entry name" value="TFIIB_cyclin"/>
</dbReference>
<keyword evidence="2" id="KW-0804">Transcription</keyword>
<evidence type="ECO:0000313" key="4">
    <source>
        <dbReference type="EMBL" id="QHT11375.1"/>
    </source>
</evidence>